<dbReference type="PANTHER" id="PTHR10795">
    <property type="entry name" value="PROPROTEIN CONVERTASE SUBTILISIN/KEXIN"/>
    <property type="match status" value="1"/>
</dbReference>
<dbReference type="Gene3D" id="2.60.40.2310">
    <property type="match status" value="1"/>
</dbReference>
<dbReference type="InterPro" id="IPR010259">
    <property type="entry name" value="S8pro/Inhibitor_I9"/>
</dbReference>
<evidence type="ECO:0000256" key="3">
    <source>
        <dbReference type="ARBA" id="ARBA00022729"/>
    </source>
</evidence>
<dbReference type="InterPro" id="IPR036852">
    <property type="entry name" value="Peptidase_S8/S53_dom_sf"/>
</dbReference>
<dbReference type="InterPro" id="IPR037045">
    <property type="entry name" value="S8pro/Inhibitor_I9_sf"/>
</dbReference>
<feature type="non-terminal residue" evidence="8">
    <location>
        <position position="1"/>
    </location>
</feature>
<evidence type="ECO:0000256" key="5">
    <source>
        <dbReference type="ARBA" id="ARBA00022825"/>
    </source>
</evidence>
<comment type="similarity">
    <text evidence="1 6">Belongs to the peptidase S8 family.</text>
</comment>
<comment type="caution">
    <text evidence="6">Lacks conserved residue(s) required for the propagation of feature annotation.</text>
</comment>
<dbReference type="Pfam" id="PF00082">
    <property type="entry name" value="Peptidase_S8"/>
    <property type="match status" value="1"/>
</dbReference>
<dbReference type="Gene3D" id="3.30.70.80">
    <property type="entry name" value="Peptidase S8 propeptide/proteinase inhibitor I9"/>
    <property type="match status" value="1"/>
</dbReference>
<dbReference type="Pfam" id="PF17766">
    <property type="entry name" value="fn3_6"/>
    <property type="match status" value="1"/>
</dbReference>
<dbReference type="EMBL" id="QEFC01000934">
    <property type="protein sequence ID" value="KAE9461888.1"/>
    <property type="molecule type" value="Genomic_DNA"/>
</dbReference>
<dbReference type="SMART" id="SM00579">
    <property type="entry name" value="FBD"/>
    <property type="match status" value="1"/>
</dbReference>
<dbReference type="InterPro" id="IPR041469">
    <property type="entry name" value="Subtilisin-like_FN3"/>
</dbReference>
<evidence type="ECO:0000259" key="7">
    <source>
        <dbReference type="SMART" id="SM00579"/>
    </source>
</evidence>
<keyword evidence="9" id="KW-1185">Reference proteome</keyword>
<evidence type="ECO:0000256" key="6">
    <source>
        <dbReference type="PROSITE-ProRule" id="PRU01240"/>
    </source>
</evidence>
<feature type="domain" description="FBD" evidence="7">
    <location>
        <begin position="68"/>
        <end position="146"/>
    </location>
</feature>
<reference evidence="8 9" key="1">
    <citation type="journal article" date="2019" name="Genome Biol. Evol.">
        <title>The Rhododendron genome and chromosomal organization provide insight into shared whole-genome duplications across the heath family (Ericaceae).</title>
        <authorList>
            <person name="Soza V.L."/>
            <person name="Lindsley D."/>
            <person name="Waalkes A."/>
            <person name="Ramage E."/>
            <person name="Patwardhan R.P."/>
            <person name="Burton J.N."/>
            <person name="Adey A."/>
            <person name="Kumar A."/>
            <person name="Qiu R."/>
            <person name="Shendure J."/>
            <person name="Hall B."/>
        </authorList>
    </citation>
    <scope>NUCLEOTIDE SEQUENCE [LARGE SCALE GENOMIC DNA]</scope>
    <source>
        <strain evidence="8">RSF 1966-606</strain>
    </source>
</reference>
<keyword evidence="3" id="KW-0732">Signal</keyword>
<dbReference type="PRINTS" id="PR00723">
    <property type="entry name" value="SUBTILISIN"/>
</dbReference>
<dbReference type="GO" id="GO:0006508">
    <property type="term" value="P:proteolysis"/>
    <property type="evidence" value="ECO:0007669"/>
    <property type="project" value="UniProtKB-KW"/>
</dbReference>
<dbReference type="InterPro" id="IPR006566">
    <property type="entry name" value="FBD"/>
</dbReference>
<dbReference type="GO" id="GO:0004252">
    <property type="term" value="F:serine-type endopeptidase activity"/>
    <property type="evidence" value="ECO:0007669"/>
    <property type="project" value="InterPro"/>
</dbReference>
<dbReference type="InterPro" id="IPR000209">
    <property type="entry name" value="Peptidase_S8/S53_dom"/>
</dbReference>
<dbReference type="AlphaFoldDB" id="A0A6A4M5L3"/>
<evidence type="ECO:0000256" key="2">
    <source>
        <dbReference type="ARBA" id="ARBA00022670"/>
    </source>
</evidence>
<gene>
    <name evidence="8" type="ORF">C3L33_06211</name>
</gene>
<protein>
    <recommendedName>
        <fullName evidence="7">FBD domain-containing protein</fullName>
    </recommendedName>
</protein>
<dbReference type="OrthoDB" id="206201at2759"/>
<dbReference type="Pfam" id="PF08387">
    <property type="entry name" value="FBD"/>
    <property type="match status" value="1"/>
</dbReference>
<accession>A0A6A4M5L3</accession>
<organism evidence="8 9">
    <name type="scientific">Rhododendron williamsianum</name>
    <dbReference type="NCBI Taxonomy" id="262921"/>
    <lineage>
        <taxon>Eukaryota</taxon>
        <taxon>Viridiplantae</taxon>
        <taxon>Streptophyta</taxon>
        <taxon>Embryophyta</taxon>
        <taxon>Tracheophyta</taxon>
        <taxon>Spermatophyta</taxon>
        <taxon>Magnoliopsida</taxon>
        <taxon>eudicotyledons</taxon>
        <taxon>Gunneridae</taxon>
        <taxon>Pentapetalae</taxon>
        <taxon>asterids</taxon>
        <taxon>Ericales</taxon>
        <taxon>Ericaceae</taxon>
        <taxon>Ericoideae</taxon>
        <taxon>Rhodoreae</taxon>
        <taxon>Rhododendron</taxon>
    </lineage>
</organism>
<keyword evidence="5" id="KW-0720">Serine protease</keyword>
<keyword evidence="2" id="KW-0645">Protease</keyword>
<dbReference type="CDD" id="cd04852">
    <property type="entry name" value="Peptidases_S8_3"/>
    <property type="match status" value="1"/>
</dbReference>
<dbReference type="PROSITE" id="PS00138">
    <property type="entry name" value="SUBTILASE_SER"/>
    <property type="match status" value="1"/>
</dbReference>
<evidence type="ECO:0000256" key="4">
    <source>
        <dbReference type="ARBA" id="ARBA00022801"/>
    </source>
</evidence>
<sequence length="637" mass="68906">MFHNLTSLVLGAGYVLRKWWLRFLEKSPCLESLVFKEGDWFDESNGYGWDEDVDVDEDEDNNKDNVPSCLLLNLKEIKFVDIKPNAVDLRMVEYFLKNAEVLEKLTIEISDSIGDGSEDVAEQLLDVARSLLMLPRSSRTCQIEFSVTYIVYMGDRPSVDFSASSIHKSMLEQVVGSSRASESLLHSYERSFNGHGERSLCVPKRKEELHTTRSWDFMGFPQEVTRATGALESNIIVGVLDTGIWPESESFNDEGLGPIPSKWKGTCQSQSNFTCNKASSQQCQLIGLGVGTARGGVPSARIAVYKICWSKGCTDADILAAFDDAIADGVDIISLSVGGFTRDYFKDSIAIGAFHSMKNGILTSNSAGNSGPGAKSISNVSPWSLTLLLAPSTESSSPRIPRSAYSYPLSASYMGLTDGHAISLYINATSPGVDIVAAWSEATTVTGIEGDKRVVPYNIISGTSMSCPHVSGAAAYVKSFHPTWSPAAIKSALMTTATPLNASKNPDAEFAYGSGQIDPVKATNPGLIYDAGESDYVQFLCGQGYTDASLQLITGSKTTTCVTSTNGTTVWDLNYPSFTLSGPVGTSVARAFRRTVTNVGPPGSTYRATVVAPPGLEARSNRAQCRFRRWGRGRRSC</sequence>
<evidence type="ECO:0000313" key="8">
    <source>
        <dbReference type="EMBL" id="KAE9461888.1"/>
    </source>
</evidence>
<dbReference type="Gene3D" id="3.40.50.200">
    <property type="entry name" value="Peptidase S8/S53 domain"/>
    <property type="match status" value="1"/>
</dbReference>
<comment type="caution">
    <text evidence="8">The sequence shown here is derived from an EMBL/GenBank/DDBJ whole genome shotgun (WGS) entry which is preliminary data.</text>
</comment>
<dbReference type="SUPFAM" id="SSF52743">
    <property type="entry name" value="Subtilisin-like"/>
    <property type="match status" value="1"/>
</dbReference>
<dbReference type="InterPro" id="IPR045051">
    <property type="entry name" value="SBT"/>
</dbReference>
<keyword evidence="4" id="KW-0378">Hydrolase</keyword>
<proteinExistence type="inferred from homology"/>
<dbReference type="InterPro" id="IPR015500">
    <property type="entry name" value="Peptidase_S8_subtilisin-rel"/>
</dbReference>
<dbReference type="Pfam" id="PF05922">
    <property type="entry name" value="Inhibitor_I9"/>
    <property type="match status" value="1"/>
</dbReference>
<name>A0A6A4M5L3_9ERIC</name>
<dbReference type="PROSITE" id="PS51892">
    <property type="entry name" value="SUBTILASE"/>
    <property type="match status" value="1"/>
</dbReference>
<dbReference type="InterPro" id="IPR034197">
    <property type="entry name" value="Peptidases_S8_3"/>
</dbReference>
<evidence type="ECO:0000256" key="1">
    <source>
        <dbReference type="ARBA" id="ARBA00011073"/>
    </source>
</evidence>
<evidence type="ECO:0000313" key="9">
    <source>
        <dbReference type="Proteomes" id="UP000428333"/>
    </source>
</evidence>
<dbReference type="Proteomes" id="UP000428333">
    <property type="component" value="Linkage Group LG04"/>
</dbReference>
<dbReference type="InterPro" id="IPR023828">
    <property type="entry name" value="Peptidase_S8_Ser-AS"/>
</dbReference>